<dbReference type="GO" id="GO:0016787">
    <property type="term" value="F:hydrolase activity"/>
    <property type="evidence" value="ECO:0007669"/>
    <property type="project" value="UniProtKB-KW"/>
</dbReference>
<gene>
    <name evidence="2" type="ORF">ACFFIZ_00245</name>
</gene>
<feature type="domain" description="SGNH" evidence="1">
    <location>
        <begin position="8"/>
        <end position="233"/>
    </location>
</feature>
<dbReference type="InterPro" id="IPR043968">
    <property type="entry name" value="SGNH"/>
</dbReference>
<evidence type="ECO:0000259" key="1">
    <source>
        <dbReference type="Pfam" id="PF19040"/>
    </source>
</evidence>
<sequence>MRQNPDKCHQTISNPILVECTYGDLGSDRTLILIGGSHSLQWLPALEDIALKRGLRIVTMTKSSCIFFDATDPEHFIAAAKAYGLDDPESCLKWNRAARHRVMEVDPAAVLTIGTRGHGPDETVPGIFRSLWRDLAAADISVLALRDNPWFATDVVECVAEAADNPSTCDQPRAELLKPIDPGAGLDGPLLSFVDLSDLYCDSARCWVVRDGVLLYRDRHHLTASFVRRHASRLETEIAALIDQS</sequence>
<keyword evidence="2" id="KW-0378">Hydrolase</keyword>
<dbReference type="Pfam" id="PF19040">
    <property type="entry name" value="SGNH"/>
    <property type="match status" value="1"/>
</dbReference>
<dbReference type="RefSeq" id="WP_265507323.1">
    <property type="nucleotide sequence ID" value="NZ_JAOTBE010000029.1"/>
</dbReference>
<keyword evidence="3" id="KW-1185">Reference proteome</keyword>
<accession>A0ABV6CDL5</accession>
<organism evidence="2 3">
    <name type="scientific">Paracoccus rhizosphaerae</name>
    <dbReference type="NCBI Taxonomy" id="1133347"/>
    <lineage>
        <taxon>Bacteria</taxon>
        <taxon>Pseudomonadati</taxon>
        <taxon>Pseudomonadota</taxon>
        <taxon>Alphaproteobacteria</taxon>
        <taxon>Rhodobacterales</taxon>
        <taxon>Paracoccaceae</taxon>
        <taxon>Paracoccus</taxon>
    </lineage>
</organism>
<comment type="caution">
    <text evidence="2">The sequence shown here is derived from an EMBL/GenBank/DDBJ whole genome shotgun (WGS) entry which is preliminary data.</text>
</comment>
<evidence type="ECO:0000313" key="2">
    <source>
        <dbReference type="EMBL" id="MFC0198822.1"/>
    </source>
</evidence>
<dbReference type="EMBL" id="JBHLWQ010000004">
    <property type="protein sequence ID" value="MFC0198822.1"/>
    <property type="molecule type" value="Genomic_DNA"/>
</dbReference>
<dbReference type="Proteomes" id="UP001589795">
    <property type="component" value="Unassembled WGS sequence"/>
</dbReference>
<proteinExistence type="predicted"/>
<evidence type="ECO:0000313" key="3">
    <source>
        <dbReference type="Proteomes" id="UP001589795"/>
    </source>
</evidence>
<protein>
    <submittedName>
        <fullName evidence="2">SGNH hydrolase domain-containing protein</fullName>
    </submittedName>
</protein>
<name>A0ABV6CDL5_9RHOB</name>
<reference evidence="2 3" key="1">
    <citation type="submission" date="2024-09" db="EMBL/GenBank/DDBJ databases">
        <authorList>
            <person name="Sun Q."/>
            <person name="Mori K."/>
        </authorList>
    </citation>
    <scope>NUCLEOTIDE SEQUENCE [LARGE SCALE GENOMIC DNA]</scope>
    <source>
        <strain evidence="2 3">CCM 7904</strain>
    </source>
</reference>